<evidence type="ECO:0000256" key="3">
    <source>
        <dbReference type="ARBA" id="ARBA00021069"/>
    </source>
</evidence>
<keyword evidence="5 9" id="KW-0812">Transmembrane</keyword>
<feature type="transmembrane region" description="Helical" evidence="9">
    <location>
        <begin position="193"/>
        <end position="217"/>
    </location>
</feature>
<feature type="transmembrane region" description="Helical" evidence="9">
    <location>
        <begin position="122"/>
        <end position="142"/>
    </location>
</feature>
<dbReference type="PANTHER" id="PTHR42770">
    <property type="entry name" value="AMINO ACID TRANSPORTER-RELATED"/>
    <property type="match status" value="1"/>
</dbReference>
<organism evidence="10 11">
    <name type="scientific">Luteimonas terrae</name>
    <dbReference type="NCBI Taxonomy" id="1530191"/>
    <lineage>
        <taxon>Bacteria</taxon>
        <taxon>Pseudomonadati</taxon>
        <taxon>Pseudomonadota</taxon>
        <taxon>Gammaproteobacteria</taxon>
        <taxon>Lysobacterales</taxon>
        <taxon>Lysobacteraceae</taxon>
        <taxon>Luteimonas</taxon>
    </lineage>
</organism>
<proteinExistence type="inferred from homology"/>
<feature type="transmembrane region" description="Helical" evidence="9">
    <location>
        <begin position="317"/>
        <end position="341"/>
    </location>
</feature>
<reference evidence="10 11" key="1">
    <citation type="submission" date="2023-07" db="EMBL/GenBank/DDBJ databases">
        <title>Sorghum-associated microbial communities from plants grown in Nebraska, USA.</title>
        <authorList>
            <person name="Schachtman D."/>
        </authorList>
    </citation>
    <scope>NUCLEOTIDE SEQUENCE [LARGE SCALE GENOMIC DNA]</scope>
    <source>
        <strain evidence="10 11">4099</strain>
    </source>
</reference>
<name>A0ABU1XVV3_9GAMM</name>
<keyword evidence="4" id="KW-1003">Cell membrane</keyword>
<keyword evidence="11" id="KW-1185">Reference proteome</keyword>
<dbReference type="Pfam" id="PF13520">
    <property type="entry name" value="AA_permease_2"/>
    <property type="match status" value="1"/>
</dbReference>
<evidence type="ECO:0000256" key="8">
    <source>
        <dbReference type="ARBA" id="ARBA00045636"/>
    </source>
</evidence>
<sequence>MSTTATAKKIGPVLATFMVANNMIGSGFFLLPATLARSGAVTVFSWLIGTLLAVALGGAFARLARQYPDLTSPDDYIRPSLGRDMGFLATTAYWLSSWVGNNAIAVAAVGYLVILLPVGDSAGVQLVGQVLLIWSMFALNLLGPRNIARFQSFCVIFGLLPVAAILIAGWAYFDPDIYRAGWNVSGESDAAVAIGSLATVFWAFIGLETGAMVAGVVRNPERNVPIATLGGILLAGVVYMVSSVLMMGIVPVEELATSSAPFALVAGQMFGVWAIPVIAAAAALKATGTLGGWMLVTGESGARAAQRGFLPAIFGRLLKNGAAGLGLLIVVISMTLIAFTTVSDTVGNQFETIINMAVTLVVMAYAAAGLSLLLGNRAHPAGRRERLLGMGALIACGLLVWSTPIDTLMGAAIIALLALAAFRGFSRRRDDAMPR</sequence>
<comment type="subcellular location">
    <subcellularLocation>
        <location evidence="1">Cell membrane</location>
        <topology evidence="1">Multi-pass membrane protein</topology>
    </subcellularLocation>
</comment>
<protein>
    <recommendedName>
        <fullName evidence="3">Arginine/agmatine antiporter</fullName>
    </recommendedName>
</protein>
<dbReference type="InterPro" id="IPR002293">
    <property type="entry name" value="AA/rel_permease1"/>
</dbReference>
<accession>A0ABU1XVV3</accession>
<evidence type="ECO:0000256" key="1">
    <source>
        <dbReference type="ARBA" id="ARBA00004651"/>
    </source>
</evidence>
<dbReference type="Proteomes" id="UP001256588">
    <property type="component" value="Unassembled WGS sequence"/>
</dbReference>
<dbReference type="Gene3D" id="1.20.1740.10">
    <property type="entry name" value="Amino acid/polyamine transporter I"/>
    <property type="match status" value="1"/>
</dbReference>
<dbReference type="EMBL" id="JAVDWO010000005">
    <property type="protein sequence ID" value="MDR7192894.1"/>
    <property type="molecule type" value="Genomic_DNA"/>
</dbReference>
<dbReference type="InterPro" id="IPR050367">
    <property type="entry name" value="APC_superfamily"/>
</dbReference>
<feature type="transmembrane region" description="Helical" evidence="9">
    <location>
        <begin position="229"/>
        <end position="250"/>
    </location>
</feature>
<evidence type="ECO:0000256" key="7">
    <source>
        <dbReference type="ARBA" id="ARBA00023136"/>
    </source>
</evidence>
<keyword evidence="6 9" id="KW-1133">Transmembrane helix</keyword>
<feature type="transmembrane region" description="Helical" evidence="9">
    <location>
        <begin position="154"/>
        <end position="173"/>
    </location>
</feature>
<evidence type="ECO:0000256" key="5">
    <source>
        <dbReference type="ARBA" id="ARBA00022692"/>
    </source>
</evidence>
<comment type="similarity">
    <text evidence="2">Belongs to the amino acid-polyamine-organocation (APC) superfamily. Basic amino acid/polyamine antiporter (APA) (TC 2.A.3.2) family.</text>
</comment>
<feature type="transmembrane region" description="Helical" evidence="9">
    <location>
        <begin position="386"/>
        <end position="402"/>
    </location>
</feature>
<feature type="transmembrane region" description="Helical" evidence="9">
    <location>
        <begin position="85"/>
        <end position="116"/>
    </location>
</feature>
<evidence type="ECO:0000256" key="9">
    <source>
        <dbReference type="SAM" id="Phobius"/>
    </source>
</evidence>
<gene>
    <name evidence="10" type="ORF">J2W68_001610</name>
</gene>
<feature type="transmembrane region" description="Helical" evidence="9">
    <location>
        <begin position="353"/>
        <end position="374"/>
    </location>
</feature>
<feature type="transmembrane region" description="Helical" evidence="9">
    <location>
        <begin position="270"/>
        <end position="296"/>
    </location>
</feature>
<feature type="transmembrane region" description="Helical" evidence="9">
    <location>
        <begin position="408"/>
        <end position="425"/>
    </location>
</feature>
<evidence type="ECO:0000256" key="2">
    <source>
        <dbReference type="ARBA" id="ARBA00008220"/>
    </source>
</evidence>
<comment type="function">
    <text evidence="8">Major component of the acid-resistance (AR) system allowing enteric pathogens to survive the acidic environment in the stomach. Exchanges extracellular arginine for its intracellular decarboxylation product agmatine (Agm) thereby expelling intracellular protons. Probably undergoes several conformational states in order to translocate the substrate across the membrane; keeps the substrate accessible to only 1 side of the membrane at a time by opening and closing 3 membrane-internal gates.</text>
</comment>
<dbReference type="PIRSF" id="PIRSF006060">
    <property type="entry name" value="AA_transporter"/>
    <property type="match status" value="1"/>
</dbReference>
<feature type="transmembrane region" description="Helical" evidence="9">
    <location>
        <begin position="12"/>
        <end position="31"/>
    </location>
</feature>
<dbReference type="PANTHER" id="PTHR42770:SF18">
    <property type="entry name" value="ARGININE_AGMATINE ANTIPORTER"/>
    <property type="match status" value="1"/>
</dbReference>
<keyword evidence="7 9" id="KW-0472">Membrane</keyword>
<evidence type="ECO:0000256" key="6">
    <source>
        <dbReference type="ARBA" id="ARBA00022989"/>
    </source>
</evidence>
<dbReference type="RefSeq" id="WP_310234392.1">
    <property type="nucleotide sequence ID" value="NZ_JAVDWO010000005.1"/>
</dbReference>
<evidence type="ECO:0000313" key="10">
    <source>
        <dbReference type="EMBL" id="MDR7192894.1"/>
    </source>
</evidence>
<comment type="caution">
    <text evidence="10">The sequence shown here is derived from an EMBL/GenBank/DDBJ whole genome shotgun (WGS) entry which is preliminary data.</text>
</comment>
<feature type="transmembrane region" description="Helical" evidence="9">
    <location>
        <begin position="43"/>
        <end position="64"/>
    </location>
</feature>
<evidence type="ECO:0000256" key="4">
    <source>
        <dbReference type="ARBA" id="ARBA00022475"/>
    </source>
</evidence>
<evidence type="ECO:0000313" key="11">
    <source>
        <dbReference type="Proteomes" id="UP001256588"/>
    </source>
</evidence>